<dbReference type="InterPro" id="IPR029058">
    <property type="entry name" value="AB_hydrolase_fold"/>
</dbReference>
<reference evidence="2 3" key="1">
    <citation type="submission" date="2017-10" db="EMBL/GenBank/DDBJ databases">
        <title>Paenichitinophaga pekingensis gen. nov., sp. nov., isolated from activated sludge.</title>
        <authorList>
            <person name="Jin D."/>
            <person name="Kong X."/>
            <person name="Deng Y."/>
            <person name="Bai Z."/>
        </authorList>
    </citation>
    <scope>NUCLEOTIDE SEQUENCE [LARGE SCALE GENOMIC DNA]</scope>
    <source>
        <strain evidence="2 3">13</strain>
    </source>
</reference>
<dbReference type="PANTHER" id="PTHR43433:SF5">
    <property type="entry name" value="AB HYDROLASE-1 DOMAIN-CONTAINING PROTEIN"/>
    <property type="match status" value="1"/>
</dbReference>
<organism evidence="2 3">
    <name type="scientific">Chitinophaga caeni</name>
    <dbReference type="NCBI Taxonomy" id="2029983"/>
    <lineage>
        <taxon>Bacteria</taxon>
        <taxon>Pseudomonadati</taxon>
        <taxon>Bacteroidota</taxon>
        <taxon>Chitinophagia</taxon>
        <taxon>Chitinophagales</taxon>
        <taxon>Chitinophagaceae</taxon>
        <taxon>Chitinophaga</taxon>
    </lineage>
</organism>
<dbReference type="OrthoDB" id="2247630at2"/>
<dbReference type="GO" id="GO:0016787">
    <property type="term" value="F:hydrolase activity"/>
    <property type="evidence" value="ECO:0007669"/>
    <property type="project" value="UniProtKB-KW"/>
</dbReference>
<dbReference type="SUPFAM" id="SSF53474">
    <property type="entry name" value="alpha/beta-Hydrolases"/>
    <property type="match status" value="1"/>
</dbReference>
<dbReference type="InterPro" id="IPR050471">
    <property type="entry name" value="AB_hydrolase"/>
</dbReference>
<dbReference type="KEGG" id="cbae:COR50_14480"/>
<dbReference type="InterPro" id="IPR000073">
    <property type="entry name" value="AB_hydrolase_1"/>
</dbReference>
<dbReference type="Gene3D" id="3.40.50.1820">
    <property type="entry name" value="alpha/beta hydrolase"/>
    <property type="match status" value="1"/>
</dbReference>
<feature type="domain" description="AB hydrolase-1" evidence="1">
    <location>
        <begin position="24"/>
        <end position="143"/>
    </location>
</feature>
<name>A0A291QWN6_9BACT</name>
<evidence type="ECO:0000313" key="3">
    <source>
        <dbReference type="Proteomes" id="UP000220133"/>
    </source>
</evidence>
<sequence>MKQHGYAPVNGIEMYYEIHGSGRPIVLIHGGGSTLDSSFGRIIPELSASRQVIAMDMQAHGRTADRDTALSFEQDAADIEALLKFLEIDRADFLGFSNGAQTLTALALKNPSIIRKMILASTFLNRDTVPPGFWDGFDQVTLDAMPRAMQDAFLEVNNDPGALQNMFNRDVERMAHFVGWPDEKVRTIEIPSLVITGNYDVVPVEIAVRIYRTLPNAQLAVFPGGHGTYIGTLESIKGKELPKANALGVIAAFLDEEAD</sequence>
<protein>
    <submittedName>
        <fullName evidence="2">Alpha/beta hydrolase</fullName>
    </submittedName>
</protein>
<dbReference type="Pfam" id="PF00561">
    <property type="entry name" value="Abhydrolase_1"/>
    <property type="match status" value="1"/>
</dbReference>
<keyword evidence="2" id="KW-0378">Hydrolase</keyword>
<keyword evidence="3" id="KW-1185">Reference proteome</keyword>
<evidence type="ECO:0000313" key="2">
    <source>
        <dbReference type="EMBL" id="ATL48273.1"/>
    </source>
</evidence>
<gene>
    <name evidence="2" type="ORF">COR50_14480</name>
</gene>
<dbReference type="EMBL" id="CP023777">
    <property type="protein sequence ID" value="ATL48273.1"/>
    <property type="molecule type" value="Genomic_DNA"/>
</dbReference>
<dbReference type="AlphaFoldDB" id="A0A291QWN6"/>
<proteinExistence type="predicted"/>
<dbReference type="Proteomes" id="UP000220133">
    <property type="component" value="Chromosome"/>
</dbReference>
<evidence type="ECO:0000259" key="1">
    <source>
        <dbReference type="Pfam" id="PF00561"/>
    </source>
</evidence>
<accession>A0A291QWN6</accession>
<dbReference type="PANTHER" id="PTHR43433">
    <property type="entry name" value="HYDROLASE, ALPHA/BETA FOLD FAMILY PROTEIN"/>
    <property type="match status" value="1"/>
</dbReference>
<dbReference type="RefSeq" id="WP_098194647.1">
    <property type="nucleotide sequence ID" value="NZ_CP023777.1"/>
</dbReference>